<dbReference type="CDD" id="cd00156">
    <property type="entry name" value="REC"/>
    <property type="match status" value="1"/>
</dbReference>
<dbReference type="OrthoDB" id="9813903at2"/>
<dbReference type="Gene3D" id="3.30.70.270">
    <property type="match status" value="1"/>
</dbReference>
<dbReference type="PROSITE" id="PS50110">
    <property type="entry name" value="RESPONSE_REGULATORY"/>
    <property type="match status" value="1"/>
</dbReference>
<dbReference type="SUPFAM" id="SSF52172">
    <property type="entry name" value="CheY-like"/>
    <property type="match status" value="1"/>
</dbReference>
<evidence type="ECO:0000259" key="4">
    <source>
        <dbReference type="PROSITE" id="PS50883"/>
    </source>
</evidence>
<dbReference type="InterPro" id="IPR021800">
    <property type="entry name" value="DUF3369"/>
</dbReference>
<evidence type="ECO:0000256" key="1">
    <source>
        <dbReference type="PROSITE-ProRule" id="PRU00169"/>
    </source>
</evidence>
<comment type="caution">
    <text evidence="5">The sequence shown here is derived from an EMBL/GenBank/DDBJ whole genome shotgun (WGS) entry which is preliminary data.</text>
</comment>
<dbReference type="EMBL" id="QFWT01000003">
    <property type="protein sequence ID" value="PWI33824.1"/>
    <property type="molecule type" value="Genomic_DNA"/>
</dbReference>
<dbReference type="InterPro" id="IPR011006">
    <property type="entry name" value="CheY-like_superfamily"/>
</dbReference>
<evidence type="ECO:0000313" key="5">
    <source>
        <dbReference type="EMBL" id="PWI33824.1"/>
    </source>
</evidence>
<dbReference type="PROSITE" id="PS50883">
    <property type="entry name" value="EAL"/>
    <property type="match status" value="1"/>
</dbReference>
<dbReference type="RefSeq" id="WP_109319076.1">
    <property type="nucleotide sequence ID" value="NZ_QFWT01000003.1"/>
</dbReference>
<organism evidence="5 6">
    <name type="scientific">Vibrio albus</name>
    <dbReference type="NCBI Taxonomy" id="2200953"/>
    <lineage>
        <taxon>Bacteria</taxon>
        <taxon>Pseudomonadati</taxon>
        <taxon>Pseudomonadota</taxon>
        <taxon>Gammaproteobacteria</taxon>
        <taxon>Vibrionales</taxon>
        <taxon>Vibrionaceae</taxon>
        <taxon>Vibrio</taxon>
    </lineage>
</organism>
<keyword evidence="1" id="KW-0597">Phosphoprotein</keyword>
<dbReference type="InterPro" id="IPR001633">
    <property type="entry name" value="EAL_dom"/>
</dbReference>
<sequence>MSDEHFVFLDESDNAPPPDRSGNGPLFRSGKILSVDDDPSYQQSILYSLRDFMINGQPVELLTASSATEAACVLTQHDDIALILLDVVMEKDDAGLRLVETIRNIQGNALIRIILLTGQPGVAPRKEVMHKYDINEYWNKSEIDYDTLRSVVAANLRSWQSMYELEQARIGLQMVVDASRHLARKYDTESFIQVVIKEIGHIIGGGDDLILCVTQIKPTRSEQQCKDVRVVAATGIDDVVLGNALPKKLQDKFGTLCRQAISEHSHQFEQNRSVLYFAVDCEDTHYYLVMAEAKRDLSDYHIHLLQVFSENISSGFMQIALVNQLSRLAYQDSELQINNRNWLLRELDAMNDLDMQESELLVLEIDHFDSHVLSFDEIFLLQTVAAIYENICQVCSPHIAVARISVDGFAVLLHKRHSQTDTALMNLTNQANELQECTIRHTLTIVRTDLALMKNLPALQILHLTKSMLYYARQQGKAYFTYHPKYREQLLHDYQTLGDLREAIDNHEFYLALQPKIDMRDGHPIGFEALLRWKKQGKIIPPGEFIPLAEQTGLITKLDPIVVQLAIEAIHELDQAGFRLPISFNATVKDLANPKYIHLILDAIKDGLVRSELVDIEITETQAMESYEQINPILERLHKAGVHISIDDFGTGYSSLSHISQLAADTIKIDIAFVAHLDTDTASQQVVELVMSLASQFGFDVVAEGVETDIQRDELLKRGCYFAQGYLYAKPMPVDELVLWLRQHYAERR</sequence>
<accession>A0A2U3BAS2</accession>
<dbReference type="PANTHER" id="PTHR33121:SF70">
    <property type="entry name" value="SIGNALING PROTEIN YKOW"/>
    <property type="match status" value="1"/>
</dbReference>
<gene>
    <name evidence="5" type="ORF">DI392_06370</name>
</gene>
<dbReference type="InterPro" id="IPR001789">
    <property type="entry name" value="Sig_transdc_resp-reg_receiver"/>
</dbReference>
<dbReference type="Proteomes" id="UP000245362">
    <property type="component" value="Unassembled WGS sequence"/>
</dbReference>
<dbReference type="GO" id="GO:0071111">
    <property type="term" value="F:cyclic-guanylate-specific phosphodiesterase activity"/>
    <property type="evidence" value="ECO:0007669"/>
    <property type="project" value="InterPro"/>
</dbReference>
<evidence type="ECO:0000256" key="2">
    <source>
        <dbReference type="SAM" id="MobiDB-lite"/>
    </source>
</evidence>
<feature type="domain" description="Response regulatory" evidence="3">
    <location>
        <begin position="31"/>
        <end position="155"/>
    </location>
</feature>
<name>A0A2U3BAS2_9VIBR</name>
<protein>
    <submittedName>
        <fullName evidence="5">Diguanylate phosphodiesterase</fullName>
    </submittedName>
</protein>
<proteinExistence type="predicted"/>
<dbReference type="PANTHER" id="PTHR33121">
    <property type="entry name" value="CYCLIC DI-GMP PHOSPHODIESTERASE PDEF"/>
    <property type="match status" value="1"/>
</dbReference>
<evidence type="ECO:0000259" key="3">
    <source>
        <dbReference type="PROSITE" id="PS50110"/>
    </source>
</evidence>
<dbReference type="InterPro" id="IPR050706">
    <property type="entry name" value="Cyclic-di-GMP_PDE-like"/>
</dbReference>
<dbReference type="Gene3D" id="3.20.20.450">
    <property type="entry name" value="EAL domain"/>
    <property type="match status" value="1"/>
</dbReference>
<reference evidence="5 6" key="1">
    <citation type="submission" date="2018-05" db="EMBL/GenBank/DDBJ databases">
        <title>Vibrio limimaris sp. nov., isolated from marine sediment.</title>
        <authorList>
            <person name="Li C.-M."/>
        </authorList>
    </citation>
    <scope>NUCLEOTIDE SEQUENCE [LARGE SCALE GENOMIC DNA]</scope>
    <source>
        <strain evidence="5 6">E4404</strain>
    </source>
</reference>
<feature type="region of interest" description="Disordered" evidence="2">
    <location>
        <begin position="1"/>
        <end position="25"/>
    </location>
</feature>
<feature type="domain" description="EAL" evidence="4">
    <location>
        <begin position="493"/>
        <end position="745"/>
    </location>
</feature>
<dbReference type="SMART" id="SM00052">
    <property type="entry name" value="EAL"/>
    <property type="match status" value="1"/>
</dbReference>
<dbReference type="SUPFAM" id="SSF141868">
    <property type="entry name" value="EAL domain-like"/>
    <property type="match status" value="1"/>
</dbReference>
<dbReference type="InterPro" id="IPR043128">
    <property type="entry name" value="Rev_trsase/Diguanyl_cyclase"/>
</dbReference>
<dbReference type="AlphaFoldDB" id="A0A2U3BAS2"/>
<dbReference type="InterPro" id="IPR035919">
    <property type="entry name" value="EAL_sf"/>
</dbReference>
<dbReference type="Pfam" id="PF00563">
    <property type="entry name" value="EAL"/>
    <property type="match status" value="1"/>
</dbReference>
<dbReference type="Gene3D" id="3.40.50.2300">
    <property type="match status" value="1"/>
</dbReference>
<feature type="modified residue" description="4-aspartylphosphate" evidence="1">
    <location>
        <position position="86"/>
    </location>
</feature>
<dbReference type="CDD" id="cd01948">
    <property type="entry name" value="EAL"/>
    <property type="match status" value="1"/>
</dbReference>
<dbReference type="Pfam" id="PF11849">
    <property type="entry name" value="DUF3369"/>
    <property type="match status" value="1"/>
</dbReference>
<evidence type="ECO:0000313" key="6">
    <source>
        <dbReference type="Proteomes" id="UP000245362"/>
    </source>
</evidence>
<keyword evidence="6" id="KW-1185">Reference proteome</keyword>
<dbReference type="SMART" id="SM00448">
    <property type="entry name" value="REC"/>
    <property type="match status" value="1"/>
</dbReference>
<dbReference type="GO" id="GO:0000160">
    <property type="term" value="P:phosphorelay signal transduction system"/>
    <property type="evidence" value="ECO:0007669"/>
    <property type="project" value="InterPro"/>
</dbReference>